<dbReference type="OrthoDB" id="566532at2759"/>
<evidence type="ECO:0000256" key="1">
    <source>
        <dbReference type="SAM" id="MobiDB-lite"/>
    </source>
</evidence>
<accession>A0A813A6N9</accession>
<gene>
    <name evidence="2" type="primary">Ttn</name>
    <name evidence="2" type="ORF">SNEC2469_LOCUS26817</name>
</gene>
<dbReference type="Proteomes" id="UP000601435">
    <property type="component" value="Unassembled WGS sequence"/>
</dbReference>
<evidence type="ECO:0000313" key="2">
    <source>
        <dbReference type="EMBL" id="CAE7855326.1"/>
    </source>
</evidence>
<feature type="compositionally biased region" description="Basic and acidic residues" evidence="1">
    <location>
        <begin position="256"/>
        <end position="265"/>
    </location>
</feature>
<comment type="caution">
    <text evidence="2">The sequence shown here is derived from an EMBL/GenBank/DDBJ whole genome shotgun (WGS) entry which is preliminary data.</text>
</comment>
<dbReference type="AlphaFoldDB" id="A0A813A6N9"/>
<feature type="region of interest" description="Disordered" evidence="1">
    <location>
        <begin position="248"/>
        <end position="270"/>
    </location>
</feature>
<sequence>MPVASLRRLLRCFFFRRTQAELRGAVKKDEAFDFFLAPDTFQPDCGFKPGRDPAPACHTRWLSEPGKVHAFACQVRVLEPSECTYYCACGFQSGYCGIQQLEGQKQMILFSLWNHQKSARVENLVAAPGVDAKPFGGEGMGMGAYCDKGTLAAWRAGEAYLFVIRSRAVESGSEVSCHLHKPQKGWVEFARHLRPEPEEDRGKLWGLYSFIEDFTGSLADVYGIRLCVAGLLFGGRPVKELCEKREANSPTTGCDESARGTETRTGRRGGRKAVMGRFRGNSVRRSAQYAAWVQVEPGAEWQAVASIKGTSSADLDVPNKCVRLVECDMNEGCEVVCMESGGGALADCGLCSGTWRAPPVPKALSELSDG</sequence>
<keyword evidence="3" id="KW-1185">Reference proteome</keyword>
<dbReference type="InterPro" id="IPR021862">
    <property type="entry name" value="DUF3472"/>
</dbReference>
<organism evidence="2 3">
    <name type="scientific">Symbiodinium necroappetens</name>
    <dbReference type="NCBI Taxonomy" id="1628268"/>
    <lineage>
        <taxon>Eukaryota</taxon>
        <taxon>Sar</taxon>
        <taxon>Alveolata</taxon>
        <taxon>Dinophyceae</taxon>
        <taxon>Suessiales</taxon>
        <taxon>Symbiodiniaceae</taxon>
        <taxon>Symbiodinium</taxon>
    </lineage>
</organism>
<protein>
    <submittedName>
        <fullName evidence="2">Ttn protein</fullName>
    </submittedName>
</protein>
<reference evidence="2" key="1">
    <citation type="submission" date="2021-02" db="EMBL/GenBank/DDBJ databases">
        <authorList>
            <person name="Dougan E. K."/>
            <person name="Rhodes N."/>
            <person name="Thang M."/>
            <person name="Chan C."/>
        </authorList>
    </citation>
    <scope>NUCLEOTIDE SEQUENCE</scope>
</reference>
<proteinExistence type="predicted"/>
<evidence type="ECO:0000313" key="3">
    <source>
        <dbReference type="Proteomes" id="UP000601435"/>
    </source>
</evidence>
<dbReference type="EMBL" id="CAJNJA010055371">
    <property type="protein sequence ID" value="CAE7855326.1"/>
    <property type="molecule type" value="Genomic_DNA"/>
</dbReference>
<dbReference type="Pfam" id="PF11958">
    <property type="entry name" value="DUF3472"/>
    <property type="match status" value="1"/>
</dbReference>
<name>A0A813A6N9_9DINO</name>